<dbReference type="EMBL" id="VBQZ03000005">
    <property type="protein sequence ID" value="MXQ80549.1"/>
    <property type="molecule type" value="Genomic_DNA"/>
</dbReference>
<evidence type="ECO:0000313" key="1">
    <source>
        <dbReference type="EMBL" id="MXQ80549.1"/>
    </source>
</evidence>
<accession>A0A6B0QS68</accession>
<keyword evidence="2" id="KW-1185">Reference proteome</keyword>
<dbReference type="Proteomes" id="UP000322234">
    <property type="component" value="Unassembled WGS sequence"/>
</dbReference>
<gene>
    <name evidence="1" type="ORF">E5288_WYG009080</name>
</gene>
<name>A0A6B0QS68_9CETA</name>
<comment type="caution">
    <text evidence="1">The sequence shown here is derived from an EMBL/GenBank/DDBJ whole genome shotgun (WGS) entry which is preliminary data.</text>
</comment>
<organism evidence="1 2">
    <name type="scientific">Bos mutus</name>
    <name type="common">wild yak</name>
    <dbReference type="NCBI Taxonomy" id="72004"/>
    <lineage>
        <taxon>Eukaryota</taxon>
        <taxon>Metazoa</taxon>
        <taxon>Chordata</taxon>
        <taxon>Craniata</taxon>
        <taxon>Vertebrata</taxon>
        <taxon>Euteleostomi</taxon>
        <taxon>Mammalia</taxon>
        <taxon>Eutheria</taxon>
        <taxon>Laurasiatheria</taxon>
        <taxon>Artiodactyla</taxon>
        <taxon>Ruminantia</taxon>
        <taxon>Pecora</taxon>
        <taxon>Bovidae</taxon>
        <taxon>Bovinae</taxon>
        <taxon>Bos</taxon>
    </lineage>
</organism>
<dbReference type="AlphaFoldDB" id="A0A6B0QS68"/>
<protein>
    <submittedName>
        <fullName evidence="1">Uncharacterized protein</fullName>
    </submittedName>
</protein>
<proteinExistence type="predicted"/>
<evidence type="ECO:0000313" key="2">
    <source>
        <dbReference type="Proteomes" id="UP000322234"/>
    </source>
</evidence>
<reference evidence="1" key="1">
    <citation type="submission" date="2019-10" db="EMBL/GenBank/DDBJ databases">
        <title>The sequence and de novo assembly of the wild yak genome.</title>
        <authorList>
            <person name="Liu Y."/>
        </authorList>
    </citation>
    <scope>NUCLEOTIDE SEQUENCE [LARGE SCALE GENOMIC DNA]</scope>
    <source>
        <strain evidence="1">WY2019</strain>
    </source>
</reference>
<sequence>MSIARKGGILNHSDLFCVLDEKIVRSGQEKKNITSPLTTFLIFPYIVKLYSEHMLFPEGGYLKLLTHQISILADDTFIKGNGSRVFFRMKESHREVSHFLCFSCLLLGGLFAQQDNDDDKDIKNIKEREKEKNEEEELEKGGKS</sequence>